<feature type="region of interest" description="Disordered" evidence="1">
    <location>
        <begin position="264"/>
        <end position="287"/>
    </location>
</feature>
<evidence type="ECO:0008006" key="6">
    <source>
        <dbReference type="Google" id="ProtNLM"/>
    </source>
</evidence>
<feature type="compositionally biased region" description="Polar residues" evidence="1">
    <location>
        <begin position="347"/>
        <end position="389"/>
    </location>
</feature>
<dbReference type="GO" id="GO:0051289">
    <property type="term" value="P:protein homotetramerization"/>
    <property type="evidence" value="ECO:0007669"/>
    <property type="project" value="InterPro"/>
</dbReference>
<dbReference type="GO" id="GO:0005737">
    <property type="term" value="C:cytoplasm"/>
    <property type="evidence" value="ECO:0007669"/>
    <property type="project" value="UniProtKB-SubCell"/>
</dbReference>
<keyword evidence="5" id="KW-1185">Reference proteome</keyword>
<feature type="region of interest" description="Disordered" evidence="1">
    <location>
        <begin position="475"/>
        <end position="495"/>
    </location>
</feature>
<feature type="region of interest" description="Disordered" evidence="1">
    <location>
        <begin position="346"/>
        <end position="389"/>
    </location>
</feature>
<dbReference type="GO" id="GO:0008140">
    <property type="term" value="F:cAMP response element binding protein binding"/>
    <property type="evidence" value="ECO:0007669"/>
    <property type="project" value="InterPro"/>
</dbReference>
<evidence type="ECO:0000313" key="5">
    <source>
        <dbReference type="Proteomes" id="UP000245119"/>
    </source>
</evidence>
<feature type="region of interest" description="Disordered" evidence="1">
    <location>
        <begin position="159"/>
        <end position="244"/>
    </location>
</feature>
<dbReference type="InterPro" id="IPR024784">
    <property type="entry name" value="TORC_M"/>
</dbReference>
<protein>
    <recommendedName>
        <fullName evidence="6">Transducer of regulated CREB activity N-terminal domain-containing protein</fullName>
    </recommendedName>
</protein>
<feature type="compositionally biased region" description="Basic residues" evidence="1">
    <location>
        <begin position="272"/>
        <end position="287"/>
    </location>
</feature>
<evidence type="ECO:0000259" key="2">
    <source>
        <dbReference type="Pfam" id="PF12885"/>
    </source>
</evidence>
<feature type="domain" description="Transducer of regulated CREB activity C-terminal" evidence="3">
    <location>
        <begin position="534"/>
        <end position="613"/>
    </location>
</feature>
<evidence type="ECO:0000256" key="1">
    <source>
        <dbReference type="SAM" id="MobiDB-lite"/>
    </source>
</evidence>
<organism evidence="4 5">
    <name type="scientific">Pomacea canaliculata</name>
    <name type="common">Golden apple snail</name>
    <dbReference type="NCBI Taxonomy" id="400727"/>
    <lineage>
        <taxon>Eukaryota</taxon>
        <taxon>Metazoa</taxon>
        <taxon>Spiralia</taxon>
        <taxon>Lophotrochozoa</taxon>
        <taxon>Mollusca</taxon>
        <taxon>Gastropoda</taxon>
        <taxon>Caenogastropoda</taxon>
        <taxon>Architaenioglossa</taxon>
        <taxon>Ampullarioidea</taxon>
        <taxon>Ampullariidae</taxon>
        <taxon>Pomacea</taxon>
    </lineage>
</organism>
<evidence type="ECO:0000313" key="4">
    <source>
        <dbReference type="EMBL" id="PVD19749.1"/>
    </source>
</evidence>
<dbReference type="GO" id="GO:0005634">
    <property type="term" value="C:nucleus"/>
    <property type="evidence" value="ECO:0007669"/>
    <property type="project" value="UniProtKB-SubCell"/>
</dbReference>
<comment type="caution">
    <text evidence="4">The sequence shown here is derived from an EMBL/GenBank/DDBJ whole genome shotgun (WGS) entry which is preliminary data.</text>
</comment>
<accession>A0A2T7NEY7</accession>
<evidence type="ECO:0000259" key="3">
    <source>
        <dbReference type="Pfam" id="PF12886"/>
    </source>
</evidence>
<dbReference type="Pfam" id="PF12886">
    <property type="entry name" value="TORC_C"/>
    <property type="match status" value="1"/>
</dbReference>
<feature type="compositionally biased region" description="Low complexity" evidence="1">
    <location>
        <begin position="187"/>
        <end position="212"/>
    </location>
</feature>
<feature type="compositionally biased region" description="Low complexity" evidence="1">
    <location>
        <begin position="476"/>
        <end position="494"/>
    </location>
</feature>
<name>A0A2T7NEY7_POMCA</name>
<dbReference type="Pfam" id="PF12885">
    <property type="entry name" value="TORC_M"/>
    <property type="match status" value="1"/>
</dbReference>
<dbReference type="InterPro" id="IPR024786">
    <property type="entry name" value="TORC"/>
</dbReference>
<dbReference type="GO" id="GO:0045944">
    <property type="term" value="P:positive regulation of transcription by RNA polymerase II"/>
    <property type="evidence" value="ECO:0007669"/>
    <property type="project" value="TreeGrafter"/>
</dbReference>
<dbReference type="Proteomes" id="UP000245119">
    <property type="component" value="Linkage Group LG13"/>
</dbReference>
<dbReference type="AlphaFoldDB" id="A0A2T7NEY7"/>
<feature type="domain" description="Transducer of regulated CREB activity middle" evidence="2">
    <location>
        <begin position="71"/>
        <end position="195"/>
    </location>
</feature>
<sequence length="613" mass="66543">MDEEMPMNSIVTVYTHCLLNPFLPTRLAGKDVDPKLCTAPTPAFEKTIMANPRKFSEKIALHNQKQAEETAAFEAIMKEVNNATRTTTKLKFKIIKKVMEMVGEDSGDIQMKGYWGDPKKLVTSRPKSCEVPNINIYPSQEQDMGPHIPISNNTGSLPDLTVLHFPSPLTTPLDAEDGSSGAYGGNSSPSSLSPTSPHHMAMPPPSSQQSPASRRRPPPGVPSPLVLNNNNQMRVPLSPPVDPSRLQMDPRIAQQYMLHLHQQRQRSPLAPTHHHPHPHLHQHHTHHHHPVMTLTLGKGGTQGGVGVGAGGGGTTHPTQGQVGAPLAGVQPRGLPQVHITACDLSEPQPSMTQYRNSVSDAGCQSPTSPHSAPSYSPAQSPGLPSSAINNSPFAEAYYLQQHQQQTSALQHQFEQFNMPKYQLLSLFLQDNSPISAIESQLMNNGLMSPTQSMAPPPAINFSQVVMHGLGSSIDFQQQQSTQQQQHQQSQQQQQPPNFFHTDLQLAGLAHLAGLGLSSASHSQHISPSSNNKIPDIVLTGADDPFGRTPLDFAKDLGNAITGMPDGFDADFLSNDEAFKADLGPLDFDGLQMLTDPNMVTDPATEDTFKLDRL</sequence>
<dbReference type="PANTHER" id="PTHR13589">
    <property type="entry name" value="CREB-REGULATED TRANSCRIPTION COACTIVATOR"/>
    <property type="match status" value="1"/>
</dbReference>
<proteinExistence type="predicted"/>
<dbReference type="EMBL" id="PZQS01000013">
    <property type="protein sequence ID" value="PVD19749.1"/>
    <property type="molecule type" value="Genomic_DNA"/>
</dbReference>
<dbReference type="PANTHER" id="PTHR13589:SF15">
    <property type="entry name" value="CREB-REGULATED TRANSCRIPTION COACTIVATOR, ISOFORM B"/>
    <property type="match status" value="1"/>
</dbReference>
<dbReference type="OrthoDB" id="8947034at2759"/>
<dbReference type="InterPro" id="IPR024785">
    <property type="entry name" value="TORC_C"/>
</dbReference>
<reference evidence="4 5" key="1">
    <citation type="submission" date="2018-04" db="EMBL/GenBank/DDBJ databases">
        <title>The genome of golden apple snail Pomacea canaliculata provides insight into stress tolerance and invasive adaptation.</title>
        <authorList>
            <person name="Liu C."/>
            <person name="Liu B."/>
            <person name="Ren Y."/>
            <person name="Zhang Y."/>
            <person name="Wang H."/>
            <person name="Li S."/>
            <person name="Jiang F."/>
            <person name="Yin L."/>
            <person name="Zhang G."/>
            <person name="Qian W."/>
            <person name="Fan W."/>
        </authorList>
    </citation>
    <scope>NUCLEOTIDE SEQUENCE [LARGE SCALE GENOMIC DNA]</scope>
    <source>
        <strain evidence="4">SZHN2017</strain>
        <tissue evidence="4">Muscle</tissue>
    </source>
</reference>
<gene>
    <name evidence="4" type="ORF">C0Q70_20240</name>
</gene>